<dbReference type="Pfam" id="PF05175">
    <property type="entry name" value="MTS"/>
    <property type="match status" value="1"/>
</dbReference>
<dbReference type="STRING" id="1397108.IMCC12053_1257"/>
<keyword evidence="7" id="KW-1185">Reference proteome</keyword>
<dbReference type="PANTHER" id="PTHR47816:SF4">
    <property type="entry name" value="RIBOSOMAL RNA SMALL SUBUNIT METHYLTRANSFERASE C"/>
    <property type="match status" value="1"/>
</dbReference>
<gene>
    <name evidence="6" type="ORF">IMCC12053_1257</name>
</gene>
<dbReference type="SUPFAM" id="SSF53335">
    <property type="entry name" value="S-adenosyl-L-methionine-dependent methyltransferases"/>
    <property type="match status" value="1"/>
</dbReference>
<dbReference type="InterPro" id="IPR046977">
    <property type="entry name" value="RsmC/RlmG"/>
</dbReference>
<evidence type="ECO:0000256" key="5">
    <source>
        <dbReference type="ARBA" id="ARBA00022691"/>
    </source>
</evidence>
<evidence type="ECO:0000256" key="4">
    <source>
        <dbReference type="ARBA" id="ARBA00022679"/>
    </source>
</evidence>
<dbReference type="PANTHER" id="PTHR47816">
    <property type="entry name" value="RIBOSOMAL RNA SMALL SUBUNIT METHYLTRANSFERASE C"/>
    <property type="match status" value="1"/>
</dbReference>
<dbReference type="Gene3D" id="3.40.50.150">
    <property type="entry name" value="Vaccinia Virus protein VP39"/>
    <property type="match status" value="2"/>
</dbReference>
<evidence type="ECO:0000256" key="2">
    <source>
        <dbReference type="ARBA" id="ARBA00022552"/>
    </source>
</evidence>
<protein>
    <submittedName>
        <fullName evidence="6">Ribosomal RNA small subunit methyltransferase C</fullName>
        <ecNumber evidence="6">2.1.1.171</ecNumber>
    </submittedName>
</protein>
<dbReference type="CDD" id="cd02440">
    <property type="entry name" value="AdoMet_MTases"/>
    <property type="match status" value="1"/>
</dbReference>
<dbReference type="Proteomes" id="UP000064920">
    <property type="component" value="Chromosome"/>
</dbReference>
<name>A0A0N7HIH1_9RHOB</name>
<evidence type="ECO:0000256" key="1">
    <source>
        <dbReference type="ARBA" id="ARBA00022490"/>
    </source>
</evidence>
<keyword evidence="4 6" id="KW-0808">Transferase</keyword>
<keyword evidence="3 6" id="KW-0489">Methyltransferase</keyword>
<dbReference type="GO" id="GO:0052913">
    <property type="term" value="F:16S rRNA (guanine(966)-N(2))-methyltransferase activity"/>
    <property type="evidence" value="ECO:0007669"/>
    <property type="project" value="UniProtKB-EC"/>
</dbReference>
<keyword evidence="2" id="KW-0698">rRNA processing</keyword>
<dbReference type="InterPro" id="IPR002052">
    <property type="entry name" value="DNA_methylase_N6_adenine_CS"/>
</dbReference>
<dbReference type="EMBL" id="CP012023">
    <property type="protein sequence ID" value="ALI55205.1"/>
    <property type="molecule type" value="Genomic_DNA"/>
</dbReference>
<dbReference type="InterPro" id="IPR029063">
    <property type="entry name" value="SAM-dependent_MTases_sf"/>
</dbReference>
<dbReference type="PATRIC" id="fig|1397108.4.peg.1289"/>
<keyword evidence="1" id="KW-0963">Cytoplasm</keyword>
<dbReference type="AlphaFoldDB" id="A0A0N7HIH1"/>
<proteinExistence type="predicted"/>
<accession>A0A0N7HIH1</accession>
<keyword evidence="5" id="KW-0949">S-adenosyl-L-methionine</keyword>
<evidence type="ECO:0000313" key="7">
    <source>
        <dbReference type="Proteomes" id="UP000064920"/>
    </source>
</evidence>
<reference evidence="6 7" key="1">
    <citation type="submission" date="2015-05" db="EMBL/GenBank/DDBJ databases">
        <authorList>
            <person name="Wang D.B."/>
            <person name="Wang M."/>
        </authorList>
    </citation>
    <scope>NUCLEOTIDE SEQUENCE [LARGE SCALE GENOMIC DNA]</scope>
    <source>
        <strain evidence="6 7">IMCC 12053</strain>
    </source>
</reference>
<evidence type="ECO:0000313" key="6">
    <source>
        <dbReference type="EMBL" id="ALI55205.1"/>
    </source>
</evidence>
<sequence>MVVYRPRIGADLSMFDPASVQIVQGFKPDHDAFCDAGFDVRVAPEGLFDVAIVAVPRSKLEARALIADAASRAQVVIVDGQKTDGIDSIARDLKKRGEAVRVVSKSHGKAIAFEGGDFSDWADVGPLASVDGFETRLGVFSADRIDKASELLIATLPQKLPSKIADLGAGWGYLSRHILARDGVKVLHVVEAEHAAFECAKVNVVDPRATFHWADATQFDAKVRFDAIVMNPPFHTTRAADPALGQAFIAAAARLLAPHGELWLVANRQLPYEAALSERFMHVEKIADTGGFKVLYAKRPLRTRA</sequence>
<dbReference type="EC" id="2.1.1.171" evidence="6"/>
<dbReference type="PROSITE" id="PS00092">
    <property type="entry name" value="N6_MTASE"/>
    <property type="match status" value="1"/>
</dbReference>
<dbReference type="KEGG" id="cmar:IMCC12053_1257"/>
<dbReference type="InterPro" id="IPR007848">
    <property type="entry name" value="Small_mtfrase_dom"/>
</dbReference>
<dbReference type="GO" id="GO:0003676">
    <property type="term" value="F:nucleic acid binding"/>
    <property type="evidence" value="ECO:0007669"/>
    <property type="project" value="InterPro"/>
</dbReference>
<evidence type="ECO:0000256" key="3">
    <source>
        <dbReference type="ARBA" id="ARBA00022603"/>
    </source>
</evidence>
<organism evidence="6 7">
    <name type="scientific">Celeribacter marinus</name>
    <dbReference type="NCBI Taxonomy" id="1397108"/>
    <lineage>
        <taxon>Bacteria</taxon>
        <taxon>Pseudomonadati</taxon>
        <taxon>Pseudomonadota</taxon>
        <taxon>Alphaproteobacteria</taxon>
        <taxon>Rhodobacterales</taxon>
        <taxon>Roseobacteraceae</taxon>
        <taxon>Celeribacter</taxon>
    </lineage>
</organism>